<gene>
    <name evidence="2" type="ORF">FJTKL_14289</name>
</gene>
<dbReference type="EMBL" id="JBAWTH010000085">
    <property type="protein sequence ID" value="KAL2278541.1"/>
    <property type="molecule type" value="Genomic_DNA"/>
</dbReference>
<evidence type="ECO:0000313" key="3">
    <source>
        <dbReference type="Proteomes" id="UP001600888"/>
    </source>
</evidence>
<comment type="caution">
    <text evidence="2">The sequence shown here is derived from an EMBL/GenBank/DDBJ whole genome shotgun (WGS) entry which is preliminary data.</text>
</comment>
<feature type="region of interest" description="Disordered" evidence="1">
    <location>
        <begin position="40"/>
        <end position="71"/>
    </location>
</feature>
<organism evidence="2 3">
    <name type="scientific">Diaporthe vaccinii</name>
    <dbReference type="NCBI Taxonomy" id="105482"/>
    <lineage>
        <taxon>Eukaryota</taxon>
        <taxon>Fungi</taxon>
        <taxon>Dikarya</taxon>
        <taxon>Ascomycota</taxon>
        <taxon>Pezizomycotina</taxon>
        <taxon>Sordariomycetes</taxon>
        <taxon>Sordariomycetidae</taxon>
        <taxon>Diaporthales</taxon>
        <taxon>Diaporthaceae</taxon>
        <taxon>Diaporthe</taxon>
        <taxon>Diaporthe eres species complex</taxon>
    </lineage>
</organism>
<evidence type="ECO:0000256" key="1">
    <source>
        <dbReference type="SAM" id="MobiDB-lite"/>
    </source>
</evidence>
<keyword evidence="3" id="KW-1185">Reference proteome</keyword>
<protein>
    <submittedName>
        <fullName evidence="2">Uncharacterized protein</fullName>
    </submittedName>
</protein>
<accession>A0ABR4E7W9</accession>
<name>A0ABR4E7W9_9PEZI</name>
<sequence length="270" mass="29127">MFVLYCLNTLDVGLAICSRFNKYGHRKRSKHMIVRRHGCCSKGGGSSARPASSGCGEEERETAGAGSSGRGEDVDLLRLATELCREMPASKSFQSYLGRSPKLLSGLSAVLMVAKDAVRPDLLASDFLIIAVRVDSASISRSSAVILRFLVGFSQANPESRRRDSSSCCLRRRRFEYEMTINAVQAPSVKRAATAASIIHIRVESVADVLALESVFESDGESRGMRVRRTEGIVAVSAQLAGSSGACCMCVCVRLCVFCVYAHTISLGEI</sequence>
<reference evidence="2 3" key="1">
    <citation type="submission" date="2024-03" db="EMBL/GenBank/DDBJ databases">
        <title>A high-quality draft genome sequence of Diaporthe vaccinii, a causative agent of upright dieback and viscid rot disease in cranberry plants.</title>
        <authorList>
            <person name="Sarrasin M."/>
            <person name="Lang B.F."/>
            <person name="Burger G."/>
        </authorList>
    </citation>
    <scope>NUCLEOTIDE SEQUENCE [LARGE SCALE GENOMIC DNA]</scope>
    <source>
        <strain evidence="2 3">IS7</strain>
    </source>
</reference>
<dbReference type="Proteomes" id="UP001600888">
    <property type="component" value="Unassembled WGS sequence"/>
</dbReference>
<evidence type="ECO:0000313" key="2">
    <source>
        <dbReference type="EMBL" id="KAL2278541.1"/>
    </source>
</evidence>
<proteinExistence type="predicted"/>